<evidence type="ECO:0000313" key="2">
    <source>
        <dbReference type="Proteomes" id="UP000071065"/>
    </source>
</evidence>
<sequence length="45" mass="5354">MKNDDDYEVVYCTSFRHPKTGKRIYASQCGKKAFRLKIRKKNSNK</sequence>
<reference evidence="1 2" key="1">
    <citation type="journal article" date="2016" name="Front. Microbiol.">
        <title>Genomic Insight into the Host-Endosymbiont Relationship of Endozoicomonas montiporae CL-33(T) with its Coral Host.</title>
        <authorList>
            <person name="Ding J.-Y."/>
            <person name="Shiu J.-H."/>
            <person name="Chen W.-M."/>
            <person name="Chiang Y.-R."/>
            <person name="Tang S.-L."/>
        </authorList>
    </citation>
    <scope>NUCLEOTIDE SEQUENCE [LARGE SCALE GENOMIC DNA]</scope>
    <source>
        <strain evidence="1 2">CL-33</strain>
    </source>
</reference>
<proteinExistence type="predicted"/>
<accession>A0A142BHA3</accession>
<dbReference type="KEGG" id="emp:EZMO1_4206"/>
<dbReference type="Proteomes" id="UP000071065">
    <property type="component" value="Chromosome"/>
</dbReference>
<dbReference type="RefSeq" id="WP_160174104.1">
    <property type="nucleotide sequence ID" value="NZ_CP013251.1"/>
</dbReference>
<organism evidence="1 2">
    <name type="scientific">Endozoicomonas montiporae CL-33</name>
    <dbReference type="NCBI Taxonomy" id="570277"/>
    <lineage>
        <taxon>Bacteria</taxon>
        <taxon>Pseudomonadati</taxon>
        <taxon>Pseudomonadota</taxon>
        <taxon>Gammaproteobacteria</taxon>
        <taxon>Oceanospirillales</taxon>
        <taxon>Endozoicomonadaceae</taxon>
        <taxon>Endozoicomonas</taxon>
    </lineage>
</organism>
<dbReference type="STRING" id="570277.EZMO1_4206"/>
<dbReference type="EMBL" id="CP013251">
    <property type="protein sequence ID" value="AMO58129.1"/>
    <property type="molecule type" value="Genomic_DNA"/>
</dbReference>
<dbReference type="PATRIC" id="fig|570277.3.peg.4519"/>
<evidence type="ECO:0000313" key="1">
    <source>
        <dbReference type="EMBL" id="AMO58129.1"/>
    </source>
</evidence>
<name>A0A142BHA3_9GAMM</name>
<dbReference type="AlphaFoldDB" id="A0A142BHA3"/>
<protein>
    <submittedName>
        <fullName evidence="1">Uncharacterized protein</fullName>
    </submittedName>
</protein>
<gene>
    <name evidence="1" type="ORF">EZMO1_4206</name>
</gene>